<evidence type="ECO:0000256" key="1">
    <source>
        <dbReference type="ARBA" id="ARBA00009477"/>
    </source>
</evidence>
<dbReference type="PROSITE" id="PS51257">
    <property type="entry name" value="PROKAR_LIPOPROTEIN"/>
    <property type="match status" value="1"/>
</dbReference>
<evidence type="ECO:0000259" key="3">
    <source>
        <dbReference type="Pfam" id="PF25881"/>
    </source>
</evidence>
<feature type="domain" description="CusB-like beta-barrel" evidence="4">
    <location>
        <begin position="194"/>
        <end position="270"/>
    </location>
</feature>
<dbReference type="Gene3D" id="2.40.30.170">
    <property type="match status" value="1"/>
</dbReference>
<dbReference type="PANTHER" id="PTHR30469">
    <property type="entry name" value="MULTIDRUG RESISTANCE PROTEIN MDTA"/>
    <property type="match status" value="1"/>
</dbReference>
<dbReference type="RefSeq" id="WP_034773462.1">
    <property type="nucleotide sequence ID" value="NZ_JPER01000001.1"/>
</dbReference>
<accession>A0A094JFD6</accession>
<dbReference type="eggNOG" id="COG0845">
    <property type="taxonomic scope" value="Bacteria"/>
</dbReference>
<dbReference type="InterPro" id="IPR058792">
    <property type="entry name" value="Beta-barrel_RND_2"/>
</dbReference>
<dbReference type="Pfam" id="PF25954">
    <property type="entry name" value="Beta-barrel_RND_2"/>
    <property type="match status" value="1"/>
</dbReference>
<dbReference type="InterPro" id="IPR006143">
    <property type="entry name" value="RND_pump_MFP"/>
</dbReference>
<dbReference type="GO" id="GO:1990281">
    <property type="term" value="C:efflux pump complex"/>
    <property type="evidence" value="ECO:0007669"/>
    <property type="project" value="TreeGrafter"/>
</dbReference>
<comment type="similarity">
    <text evidence="1">Belongs to the membrane fusion protein (MFP) (TC 8.A.1) family.</text>
</comment>
<feature type="chain" id="PRO_5001900164" evidence="2">
    <location>
        <begin position="24"/>
        <end position="362"/>
    </location>
</feature>
<reference evidence="5 6" key="1">
    <citation type="submission" date="2014-06" db="EMBL/GenBank/DDBJ databases">
        <title>The draft genome sequence of Idiomarina salinarum ISL-52.</title>
        <authorList>
            <person name="Du J."/>
            <person name="Shao Z."/>
        </authorList>
    </citation>
    <scope>NUCLEOTIDE SEQUENCE [LARGE SCALE GENOMIC DNA]</scope>
    <source>
        <strain evidence="5 6">ISL-52</strain>
    </source>
</reference>
<comment type="caution">
    <text evidence="5">The sequence shown here is derived from an EMBL/GenBank/DDBJ whole genome shotgun (WGS) entry which is preliminary data.</text>
</comment>
<keyword evidence="2" id="KW-0732">Signal</keyword>
<dbReference type="STRING" id="435908.IDSA_00580"/>
<dbReference type="Proteomes" id="UP000054363">
    <property type="component" value="Unassembled WGS sequence"/>
</dbReference>
<evidence type="ECO:0000256" key="2">
    <source>
        <dbReference type="SAM" id="SignalP"/>
    </source>
</evidence>
<proteinExistence type="inferred from homology"/>
<feature type="signal peptide" evidence="2">
    <location>
        <begin position="1"/>
        <end position="23"/>
    </location>
</feature>
<dbReference type="SUPFAM" id="SSF111369">
    <property type="entry name" value="HlyD-like secretion proteins"/>
    <property type="match status" value="1"/>
</dbReference>
<keyword evidence="6" id="KW-1185">Reference proteome</keyword>
<evidence type="ECO:0000313" key="5">
    <source>
        <dbReference type="EMBL" id="KFZ31266.1"/>
    </source>
</evidence>
<name>A0A094JFD6_9GAMM</name>
<evidence type="ECO:0000259" key="4">
    <source>
        <dbReference type="Pfam" id="PF25954"/>
    </source>
</evidence>
<dbReference type="PANTHER" id="PTHR30469:SF20">
    <property type="entry name" value="EFFLUX RND TRANSPORTER PERIPLASMIC ADAPTOR SUBUNIT"/>
    <property type="match status" value="1"/>
</dbReference>
<dbReference type="InterPro" id="IPR059052">
    <property type="entry name" value="HH_YbhG-like"/>
</dbReference>
<dbReference type="AlphaFoldDB" id="A0A094JFD6"/>
<dbReference type="NCBIfam" id="TIGR01730">
    <property type="entry name" value="RND_mfp"/>
    <property type="match status" value="1"/>
</dbReference>
<dbReference type="Gene3D" id="2.40.50.100">
    <property type="match status" value="1"/>
</dbReference>
<dbReference type="OrthoDB" id="1185083at2"/>
<feature type="domain" description="YbhG-like alpha-helical hairpin" evidence="3">
    <location>
        <begin position="100"/>
        <end position="154"/>
    </location>
</feature>
<organism evidence="5 6">
    <name type="scientific">Pseudidiomarina salinarum</name>
    <dbReference type="NCBI Taxonomy" id="435908"/>
    <lineage>
        <taxon>Bacteria</taxon>
        <taxon>Pseudomonadati</taxon>
        <taxon>Pseudomonadota</taxon>
        <taxon>Gammaproteobacteria</taxon>
        <taxon>Alteromonadales</taxon>
        <taxon>Idiomarinaceae</taxon>
        <taxon>Pseudidiomarina</taxon>
    </lineage>
</organism>
<dbReference type="GO" id="GO:0015562">
    <property type="term" value="F:efflux transmembrane transporter activity"/>
    <property type="evidence" value="ECO:0007669"/>
    <property type="project" value="TreeGrafter"/>
</dbReference>
<dbReference type="Gene3D" id="2.40.420.20">
    <property type="match status" value="1"/>
</dbReference>
<sequence>MRTLVSYLTLIAALVLISACSDAISDDAQQAAVQPVKIYQIQDTDSQRLRSFPAVVEAAEVAQLAFRVGGEITEFPVRPGTHVDEGQLIARLDPTDYQLIVNQAQAQYNLAEAQFNRTENLVAKGVVSAQQFDEVRANRDISKANLDTARANLGYTELRAPFAGTIAHVFVEKHETVQPQRPIATLQLDNAIDVSIRVPENLFSQVQRQTDYQPDVIFPAAPGERFKASLKEWDAMADPASNTFKVVFTLPTPPAVNLLPGMSATVLVDTHAVTAAPTATLLVPASAVFVPTTQPVDGGFQVWIYQPDSGTVTRRGVIIGDISSAGIEIIQGLAIGDQIVIAGVHQLSEGQQVRPWVKERGL</sequence>
<dbReference type="Pfam" id="PF25881">
    <property type="entry name" value="HH_YBHG"/>
    <property type="match status" value="1"/>
</dbReference>
<dbReference type="Gene3D" id="1.10.287.470">
    <property type="entry name" value="Helix hairpin bin"/>
    <property type="match status" value="1"/>
</dbReference>
<dbReference type="EMBL" id="JPER01000001">
    <property type="protein sequence ID" value="KFZ31266.1"/>
    <property type="molecule type" value="Genomic_DNA"/>
</dbReference>
<evidence type="ECO:0000313" key="6">
    <source>
        <dbReference type="Proteomes" id="UP000054363"/>
    </source>
</evidence>
<protein>
    <submittedName>
        <fullName evidence="5">RND transporter</fullName>
    </submittedName>
</protein>
<gene>
    <name evidence="5" type="ORF">IDSA_00580</name>
</gene>